<evidence type="ECO:0000256" key="2">
    <source>
        <dbReference type="SAM" id="MobiDB-lite"/>
    </source>
</evidence>
<dbReference type="AlphaFoldDB" id="A0A2N8S667"/>
<dbReference type="EMBL" id="POUN01000001">
    <property type="protein sequence ID" value="PNF82122.1"/>
    <property type="molecule type" value="Genomic_DNA"/>
</dbReference>
<comment type="caution">
    <text evidence="5">The sequence shown here is derived from an EMBL/GenBank/DDBJ whole genome shotgun (WGS) entry which is preliminary data.</text>
</comment>
<keyword evidence="1" id="KW-0175">Coiled coil</keyword>
<keyword evidence="3" id="KW-0472">Membrane</keyword>
<dbReference type="SMART" id="SM00257">
    <property type="entry name" value="LysM"/>
    <property type="match status" value="1"/>
</dbReference>
<dbReference type="RefSeq" id="WP_102823259.1">
    <property type="nucleotide sequence ID" value="NZ_CP139348.1"/>
</dbReference>
<name>A0A2N8S667_STUST</name>
<dbReference type="Proteomes" id="UP000235925">
    <property type="component" value="Unassembled WGS sequence"/>
</dbReference>
<accession>A0A2N8S667</accession>
<dbReference type="InterPro" id="IPR036779">
    <property type="entry name" value="LysM_dom_sf"/>
</dbReference>
<evidence type="ECO:0000256" key="3">
    <source>
        <dbReference type="SAM" id="Phobius"/>
    </source>
</evidence>
<dbReference type="CDD" id="cd00118">
    <property type="entry name" value="LysM"/>
    <property type="match status" value="1"/>
</dbReference>
<dbReference type="InterPro" id="IPR018392">
    <property type="entry name" value="LysM"/>
</dbReference>
<gene>
    <name evidence="5" type="ORF">CXK92_01230</name>
</gene>
<evidence type="ECO:0000313" key="6">
    <source>
        <dbReference type="Proteomes" id="UP000235925"/>
    </source>
</evidence>
<organism evidence="5 6">
    <name type="scientific">Stutzerimonas stutzeri</name>
    <name type="common">Pseudomonas stutzeri</name>
    <dbReference type="NCBI Taxonomy" id="316"/>
    <lineage>
        <taxon>Bacteria</taxon>
        <taxon>Pseudomonadati</taxon>
        <taxon>Pseudomonadota</taxon>
        <taxon>Gammaproteobacteria</taxon>
        <taxon>Pseudomonadales</taxon>
        <taxon>Pseudomonadaceae</taxon>
        <taxon>Stutzerimonas</taxon>
    </lineage>
</organism>
<feature type="region of interest" description="Disordered" evidence="2">
    <location>
        <begin position="235"/>
        <end position="277"/>
    </location>
</feature>
<dbReference type="PROSITE" id="PS51782">
    <property type="entry name" value="LYSM"/>
    <property type="match status" value="1"/>
</dbReference>
<feature type="domain" description="LysM" evidence="4">
    <location>
        <begin position="176"/>
        <end position="232"/>
    </location>
</feature>
<dbReference type="Pfam" id="PF25800">
    <property type="entry name" value="FimV_N"/>
    <property type="match status" value="1"/>
</dbReference>
<dbReference type="Gene3D" id="3.10.350.10">
    <property type="entry name" value="LysM domain"/>
    <property type="match status" value="1"/>
</dbReference>
<dbReference type="PROSITE" id="PS51257">
    <property type="entry name" value="PROKAR_LIPOPROTEIN"/>
    <property type="match status" value="1"/>
</dbReference>
<evidence type="ECO:0000259" key="4">
    <source>
        <dbReference type="PROSITE" id="PS51782"/>
    </source>
</evidence>
<keyword evidence="3" id="KW-0812">Transmembrane</keyword>
<reference evidence="5 6" key="1">
    <citation type="submission" date="2018-01" db="EMBL/GenBank/DDBJ databases">
        <title>Denitrification phenotypes of diverse strains of Pseudomonas stutzeri.</title>
        <authorList>
            <person name="Milligan D.A."/>
            <person name="Bergaust L."/>
            <person name="Bakken L.R."/>
            <person name="Frostegard A."/>
        </authorList>
    </citation>
    <scope>NUCLEOTIDE SEQUENCE [LARGE SCALE GENOMIC DNA]</scope>
    <source>
        <strain evidence="5 6">KC</strain>
    </source>
</reference>
<feature type="coiled-coil region" evidence="1">
    <location>
        <begin position="287"/>
        <end position="321"/>
    </location>
</feature>
<dbReference type="InterPro" id="IPR057840">
    <property type="entry name" value="FimV_N"/>
</dbReference>
<feature type="compositionally biased region" description="Polar residues" evidence="2">
    <location>
        <begin position="256"/>
        <end position="277"/>
    </location>
</feature>
<protein>
    <recommendedName>
        <fullName evidence="4">LysM domain-containing protein</fullName>
    </recommendedName>
</protein>
<dbReference type="OrthoDB" id="5298707at2"/>
<evidence type="ECO:0000313" key="5">
    <source>
        <dbReference type="EMBL" id="PNF82122.1"/>
    </source>
</evidence>
<sequence>MSPIRLAVWPLVLTAACYTSFASALGLGEISLHSALAEPLKADIGLLEARGLGSDEIKVRLAPSDVFARAGVERPDFLSSLRFVPILEQGRQRISVSSSAPVNEPYLNFIVELTLPGGQLLREYTLLLDPPLYQPTLAAQAQAQPEAPPVAQLRPVQAVSAKPRPAEPLPVAEQGKRYRIMPGDSLWGIAGRMGNPLSTSREAFMADLFALNPAAFINGDRNRLRVGTELLLPDSAMPGQSTAEQPAAQAQAGEAVSTTVPTAATRSAQPALSEQPSTADRGLIEVLSQLEAQVLSLQAQMDEQNRLLAEAQRSVAQRQSQAPEPSAEPIAEPIAEQAPAARPAQPQTAPAAVPVPAVQQESSGNGWLFAALGLLALLVGLLILRRRPIAVALTTPEPRAAHAKRAEASFPDINPFHRQGVDVTEMTMDEYLGRAPASQPSQPQPALLLDEMLVSLPDDLDALTSIAAADDKNAELRERLNEALGCIDRGEVDRATSLLVAVLDQSNSGDGQYVREQLARIA</sequence>
<keyword evidence="3" id="KW-1133">Transmembrane helix</keyword>
<feature type="compositionally biased region" description="Low complexity" evidence="2">
    <location>
        <begin position="243"/>
        <end position="255"/>
    </location>
</feature>
<evidence type="ECO:0000256" key="1">
    <source>
        <dbReference type="SAM" id="Coils"/>
    </source>
</evidence>
<feature type="transmembrane region" description="Helical" evidence="3">
    <location>
        <begin position="366"/>
        <end position="384"/>
    </location>
</feature>
<proteinExistence type="predicted"/>